<reference evidence="2" key="1">
    <citation type="submission" date="2021-01" db="EMBL/GenBank/DDBJ databases">
        <title>Ramlibacter sp. strain AW1 16S ribosomal RNA gene Genome sequencing and assembly.</title>
        <authorList>
            <person name="Kang M."/>
        </authorList>
    </citation>
    <scope>NUCLEOTIDE SEQUENCE</scope>
    <source>
        <strain evidence="2">AW1</strain>
    </source>
</reference>
<accession>A0A937D5K5</accession>
<feature type="compositionally biased region" description="Polar residues" evidence="1">
    <location>
        <begin position="1"/>
        <end position="11"/>
    </location>
</feature>
<evidence type="ECO:0000313" key="3">
    <source>
        <dbReference type="Proteomes" id="UP000613011"/>
    </source>
</evidence>
<comment type="caution">
    <text evidence="2">The sequence shown here is derived from an EMBL/GenBank/DDBJ whole genome shotgun (WGS) entry which is preliminary data.</text>
</comment>
<evidence type="ECO:0000256" key="1">
    <source>
        <dbReference type="SAM" id="MobiDB-lite"/>
    </source>
</evidence>
<evidence type="ECO:0000313" key="2">
    <source>
        <dbReference type="EMBL" id="MBL0420008.1"/>
    </source>
</evidence>
<feature type="compositionally biased region" description="Low complexity" evidence="1">
    <location>
        <begin position="31"/>
        <end position="44"/>
    </location>
</feature>
<dbReference type="Proteomes" id="UP000613011">
    <property type="component" value="Unassembled WGS sequence"/>
</dbReference>
<keyword evidence="3" id="KW-1185">Reference proteome</keyword>
<gene>
    <name evidence="2" type="ORF">JI739_06575</name>
</gene>
<name>A0A937D5K5_9BURK</name>
<protein>
    <recommendedName>
        <fullName evidence="4">DUF883 domain-containing protein</fullName>
    </recommendedName>
</protein>
<sequence>MNSETSQNPFPTSSSMGSSGTAGSAGGSAMGGSSSAQMGGTASGDSSEGTVRRMAQRAHEAVDRLEQTLGSGSERVMGMQQEYGDYAREQVRDNPLAALGVAFLAGVIFGKLFTH</sequence>
<dbReference type="RefSeq" id="WP_201683003.1">
    <property type="nucleotide sequence ID" value="NZ_JAEQNA010000001.1"/>
</dbReference>
<dbReference type="EMBL" id="JAEQNA010000001">
    <property type="protein sequence ID" value="MBL0420008.1"/>
    <property type="molecule type" value="Genomic_DNA"/>
</dbReference>
<feature type="region of interest" description="Disordered" evidence="1">
    <location>
        <begin position="1"/>
        <end position="59"/>
    </location>
</feature>
<organism evidence="2 3">
    <name type="scientific">Ramlibacter aurantiacus</name>
    <dbReference type="NCBI Taxonomy" id="2801330"/>
    <lineage>
        <taxon>Bacteria</taxon>
        <taxon>Pseudomonadati</taxon>
        <taxon>Pseudomonadota</taxon>
        <taxon>Betaproteobacteria</taxon>
        <taxon>Burkholderiales</taxon>
        <taxon>Comamonadaceae</taxon>
        <taxon>Ramlibacter</taxon>
    </lineage>
</organism>
<dbReference type="AlphaFoldDB" id="A0A937D5K5"/>
<proteinExistence type="predicted"/>
<evidence type="ECO:0008006" key="4">
    <source>
        <dbReference type="Google" id="ProtNLM"/>
    </source>
</evidence>
<feature type="compositionally biased region" description="Low complexity" evidence="1">
    <location>
        <begin position="12"/>
        <end position="22"/>
    </location>
</feature>